<proteinExistence type="predicted"/>
<comment type="caution">
    <text evidence="1">The sequence shown here is derived from an EMBL/GenBank/DDBJ whole genome shotgun (WGS) entry which is preliminary data.</text>
</comment>
<dbReference type="InParanoid" id="G4TK01"/>
<name>G4TK01_SERID</name>
<evidence type="ECO:0000313" key="2">
    <source>
        <dbReference type="Proteomes" id="UP000007148"/>
    </source>
</evidence>
<dbReference type="EMBL" id="CAFZ01000129">
    <property type="protein sequence ID" value="CCA71644.1"/>
    <property type="molecule type" value="Genomic_DNA"/>
</dbReference>
<dbReference type="OrthoDB" id="10249562at2759"/>
<dbReference type="AlphaFoldDB" id="G4TK01"/>
<accession>G4TK01</accession>
<gene>
    <name evidence="1" type="ORF">PIIN_05580</name>
</gene>
<organism evidence="1 2">
    <name type="scientific">Serendipita indica (strain DSM 11827)</name>
    <name type="common">Root endophyte fungus</name>
    <name type="synonym">Piriformospora indica</name>
    <dbReference type="NCBI Taxonomy" id="1109443"/>
    <lineage>
        <taxon>Eukaryota</taxon>
        <taxon>Fungi</taxon>
        <taxon>Dikarya</taxon>
        <taxon>Basidiomycota</taxon>
        <taxon>Agaricomycotina</taxon>
        <taxon>Agaricomycetes</taxon>
        <taxon>Sebacinales</taxon>
        <taxon>Serendipitaceae</taxon>
        <taxon>Serendipita</taxon>
    </lineage>
</organism>
<dbReference type="Proteomes" id="UP000007148">
    <property type="component" value="Unassembled WGS sequence"/>
</dbReference>
<protein>
    <submittedName>
        <fullName evidence="1">Uncharacterized protein</fullName>
    </submittedName>
</protein>
<keyword evidence="2" id="KW-1185">Reference proteome</keyword>
<dbReference type="HOGENOM" id="CLU_3160196_0_0_1"/>
<sequence length="48" mass="5541">MKTLVLAHVMIPSSDRIKSSDLETPAILEKFQVKEVVIRRFIAARMRD</sequence>
<evidence type="ECO:0000313" key="1">
    <source>
        <dbReference type="EMBL" id="CCA71644.1"/>
    </source>
</evidence>
<reference evidence="1 2" key="1">
    <citation type="journal article" date="2011" name="PLoS Pathog.">
        <title>Endophytic Life Strategies Decoded by Genome and Transcriptome Analyses of the Mutualistic Root Symbiont Piriformospora indica.</title>
        <authorList>
            <person name="Zuccaro A."/>
            <person name="Lahrmann U."/>
            <person name="Guldener U."/>
            <person name="Langen G."/>
            <person name="Pfiffi S."/>
            <person name="Biedenkopf D."/>
            <person name="Wong P."/>
            <person name="Samans B."/>
            <person name="Grimm C."/>
            <person name="Basiewicz M."/>
            <person name="Murat C."/>
            <person name="Martin F."/>
            <person name="Kogel K.H."/>
        </authorList>
    </citation>
    <scope>NUCLEOTIDE SEQUENCE [LARGE SCALE GENOMIC DNA]</scope>
    <source>
        <strain evidence="1 2">DSM 11827</strain>
    </source>
</reference>